<dbReference type="SMART" id="SM00849">
    <property type="entry name" value="Lactamase_B"/>
    <property type="match status" value="1"/>
</dbReference>
<dbReference type="GO" id="GO:0003723">
    <property type="term" value="F:RNA binding"/>
    <property type="evidence" value="ECO:0007669"/>
    <property type="project" value="UniProtKB-UniRule"/>
</dbReference>
<evidence type="ECO:0000256" key="8">
    <source>
        <dbReference type="ARBA" id="ARBA00022884"/>
    </source>
</evidence>
<feature type="binding site" evidence="12">
    <location>
        <position position="156"/>
    </location>
    <ligand>
        <name>Zn(2+)</name>
        <dbReference type="ChEBI" id="CHEBI:29105"/>
        <label>1</label>
        <note>catalytic</note>
    </ligand>
</feature>
<evidence type="ECO:0000256" key="12">
    <source>
        <dbReference type="PIRSR" id="PIRSR004803-3"/>
    </source>
</evidence>
<dbReference type="GO" id="GO:0008270">
    <property type="term" value="F:zinc ion binding"/>
    <property type="evidence" value="ECO:0007669"/>
    <property type="project" value="InterPro"/>
</dbReference>
<dbReference type="PIRSF" id="PIRSF004803">
    <property type="entry name" value="RnjA"/>
    <property type="match status" value="1"/>
</dbReference>
<proteinExistence type="inferred from homology"/>
<evidence type="ECO:0000256" key="4">
    <source>
        <dbReference type="ARBA" id="ARBA00022759"/>
    </source>
</evidence>
<dbReference type="GO" id="GO:0004534">
    <property type="term" value="F:5'-3' RNA exonuclease activity"/>
    <property type="evidence" value="ECO:0007669"/>
    <property type="project" value="UniProtKB-UniRule"/>
</dbReference>
<dbReference type="AlphaFoldDB" id="A0A1F7ULN9"/>
<dbReference type="EMBL" id="MGEF01000016">
    <property type="protein sequence ID" value="OGL79165.1"/>
    <property type="molecule type" value="Genomic_DNA"/>
</dbReference>
<keyword evidence="3 12" id="KW-0479">Metal-binding</keyword>
<dbReference type="GO" id="GO:0006364">
    <property type="term" value="P:rRNA processing"/>
    <property type="evidence" value="ECO:0007669"/>
    <property type="project" value="UniProtKB-UniRule"/>
</dbReference>
<dbReference type="InterPro" id="IPR030854">
    <property type="entry name" value="RNase_J_bac"/>
</dbReference>
<accession>A0A1F7ULN9</accession>
<dbReference type="CDD" id="cd07714">
    <property type="entry name" value="RNaseJ_MBL-fold"/>
    <property type="match status" value="1"/>
</dbReference>
<dbReference type="InterPro" id="IPR011108">
    <property type="entry name" value="RMMBL"/>
</dbReference>
<dbReference type="InterPro" id="IPR001279">
    <property type="entry name" value="Metallo-B-lactamas"/>
</dbReference>
<comment type="cofactor">
    <cofactor evidence="12">
        <name>Zn(2+)</name>
        <dbReference type="ChEBI" id="CHEBI:29105"/>
    </cofactor>
    <text evidence="12">Binds 2 Zn(2+) ions per subunit. It is not clear if Zn(2+) or Mg(2+) is physiologically important.</text>
</comment>
<reference evidence="14 15" key="1">
    <citation type="journal article" date="2016" name="Nat. Commun.">
        <title>Thousands of microbial genomes shed light on interconnected biogeochemical processes in an aquifer system.</title>
        <authorList>
            <person name="Anantharaman K."/>
            <person name="Brown C.T."/>
            <person name="Hug L.A."/>
            <person name="Sharon I."/>
            <person name="Castelle C.J."/>
            <person name="Probst A.J."/>
            <person name="Thomas B.C."/>
            <person name="Singh A."/>
            <person name="Wilkins M.J."/>
            <person name="Karaoz U."/>
            <person name="Brodie E.L."/>
            <person name="Williams K.H."/>
            <person name="Hubbard S.S."/>
            <person name="Banfield J.F."/>
        </authorList>
    </citation>
    <scope>NUCLEOTIDE SEQUENCE [LARGE SCALE GENOMIC DNA]</scope>
</reference>
<feature type="binding site" evidence="12">
    <location>
        <position position="66"/>
    </location>
    <ligand>
        <name>Zn(2+)</name>
        <dbReference type="ChEBI" id="CHEBI:29105"/>
        <label>1</label>
        <note>catalytic</note>
    </ligand>
</feature>
<dbReference type="GO" id="GO:0004521">
    <property type="term" value="F:RNA endonuclease activity"/>
    <property type="evidence" value="ECO:0007669"/>
    <property type="project" value="UniProtKB-UniRule"/>
</dbReference>
<evidence type="ECO:0000313" key="14">
    <source>
        <dbReference type="EMBL" id="OGL79165.1"/>
    </source>
</evidence>
<dbReference type="InterPro" id="IPR042173">
    <property type="entry name" value="RNase_J_2"/>
</dbReference>
<gene>
    <name evidence="9" type="primary">rnj</name>
    <name evidence="14" type="ORF">A3J43_03145</name>
</gene>
<dbReference type="EC" id="3.1.-.-" evidence="9"/>
<evidence type="ECO:0000313" key="15">
    <source>
        <dbReference type="Proteomes" id="UP000176604"/>
    </source>
</evidence>
<dbReference type="GO" id="GO:0005737">
    <property type="term" value="C:cytoplasm"/>
    <property type="evidence" value="ECO:0007669"/>
    <property type="project" value="UniProtKB-SubCell"/>
</dbReference>
<evidence type="ECO:0000256" key="3">
    <source>
        <dbReference type="ARBA" id="ARBA00022723"/>
    </source>
</evidence>
<dbReference type="InterPro" id="IPR041636">
    <property type="entry name" value="RNase_J_C"/>
</dbReference>
<feature type="binding site" evidence="12">
    <location>
        <position position="41"/>
    </location>
    <ligand>
        <name>Ca(2+)</name>
        <dbReference type="ChEBI" id="CHEBI:29108"/>
    </ligand>
</feature>
<feature type="binding site" evidence="11">
    <location>
        <begin position="357"/>
        <end position="361"/>
    </location>
    <ligand>
        <name>substrate</name>
    </ligand>
</feature>
<feature type="binding site" evidence="12">
    <location>
        <position position="134"/>
    </location>
    <ligand>
        <name>Zn(2+)</name>
        <dbReference type="ChEBI" id="CHEBI:29105"/>
        <label>1</label>
        <note>catalytic</note>
    </ligand>
</feature>
<feature type="binding site" evidence="12">
    <location>
        <position position="43"/>
    </location>
    <ligand>
        <name>Ca(2+)</name>
        <dbReference type="ChEBI" id="CHEBI:29108"/>
    </ligand>
</feature>
<evidence type="ECO:0000256" key="9">
    <source>
        <dbReference type="HAMAP-Rule" id="MF_01491"/>
    </source>
</evidence>
<feature type="domain" description="Metallo-beta-lactamase" evidence="13">
    <location>
        <begin position="13"/>
        <end position="208"/>
    </location>
</feature>
<dbReference type="InterPro" id="IPR004613">
    <property type="entry name" value="RNase_J"/>
</dbReference>
<dbReference type="Gene3D" id="3.60.15.10">
    <property type="entry name" value="Ribonuclease Z/Hydroxyacylglutathione hydrolase-like"/>
    <property type="match status" value="1"/>
</dbReference>
<sequence>MRVIPVGGCEEIGRNMVAFETKNDIVIVDMGLQFPEEDMPGIDYIIPNISYFIGKEKKIRGIIITHCHYDHIGGIPHLVHRLGNPVLFGSDLTLGIIKKRQQDFSTAPLRTQVITNQSQLTLGAFRADFFAVSHSVPGSLGVVLDMGLGPLVHPGDFKMDPDPHSLTPADMDKIKALGDRNVLCLLADSTNAPLPGRQLTEGEIQTNIEEIVANAPGRLIIGTFSSLLSRIQQVIWAAEKVNKRILIEGYSMKANVEIAKELGYLKMKRTTLISSKELPHMPAEKLVILCTGAQGEDNAVLMRIANREHRYLRVEKGDTVVFSSSVIPGNERSVQRLKDGLYREGAEVIHYQMMDIHAGGHAKQEDLKDFYRMVKPRYFIPVHGNHSFLKINKKLALEVGIPEERTFVPDNGAVIEFTAKGGRMTGEKIPTDYVFVDGLGVGDVSEIVLRDRQIMAADGMLVLIATIDGRTGRLVHNPDIISRGFVYLKESKSLIEDVRMRVRRILQDRDPNQPANEVYLKEKIRNEIGQFIFQRTERRPMILPVIIEV</sequence>
<evidence type="ECO:0000256" key="6">
    <source>
        <dbReference type="ARBA" id="ARBA00022833"/>
    </source>
</evidence>
<dbReference type="Pfam" id="PF17770">
    <property type="entry name" value="RNase_J_C"/>
    <property type="match status" value="1"/>
</dbReference>
<keyword evidence="4 9" id="KW-0255">Endonuclease</keyword>
<comment type="caution">
    <text evidence="14">The sequence shown here is derived from an EMBL/GenBank/DDBJ whole genome shotgun (WGS) entry which is preliminary data.</text>
</comment>
<evidence type="ECO:0000256" key="2">
    <source>
        <dbReference type="ARBA" id="ARBA00022722"/>
    </source>
</evidence>
<evidence type="ECO:0000256" key="7">
    <source>
        <dbReference type="ARBA" id="ARBA00022839"/>
    </source>
</evidence>
<feature type="binding site" evidence="12">
    <location>
        <position position="437"/>
    </location>
    <ligand>
        <name>Ca(2+)</name>
        <dbReference type="ChEBI" id="CHEBI:29108"/>
    </ligand>
</feature>
<keyword evidence="8 9" id="KW-0694">RNA-binding</keyword>
<dbReference type="SUPFAM" id="SSF56281">
    <property type="entry name" value="Metallo-hydrolase/oxidoreductase"/>
    <property type="match status" value="1"/>
</dbReference>
<evidence type="ECO:0000256" key="10">
    <source>
        <dbReference type="PIRSR" id="PIRSR004803-1"/>
    </source>
</evidence>
<evidence type="ECO:0000256" key="1">
    <source>
        <dbReference type="ARBA" id="ARBA00022490"/>
    </source>
</evidence>
<evidence type="ECO:0000256" key="11">
    <source>
        <dbReference type="PIRSR" id="PIRSR004803-2"/>
    </source>
</evidence>
<dbReference type="Pfam" id="PF07521">
    <property type="entry name" value="RMMBL"/>
    <property type="match status" value="1"/>
</dbReference>
<keyword evidence="1 9" id="KW-0963">Cytoplasm</keyword>
<organism evidence="14 15">
    <name type="scientific">Candidatus Uhrbacteria bacterium RIFCSPHIGHO2_12_FULL_54_23</name>
    <dbReference type="NCBI Taxonomy" id="1802397"/>
    <lineage>
        <taxon>Bacteria</taxon>
        <taxon>Candidatus Uhriibacteriota</taxon>
    </lineage>
</organism>
<feature type="binding site" evidence="12">
    <location>
        <position position="383"/>
    </location>
    <ligand>
        <name>Zn(2+)</name>
        <dbReference type="ChEBI" id="CHEBI:29105"/>
        <label>1</label>
        <note>catalytic</note>
    </ligand>
</feature>
<dbReference type="Pfam" id="PF00753">
    <property type="entry name" value="Lactamase_B"/>
    <property type="match status" value="1"/>
</dbReference>
<comment type="caution">
    <text evidence="9">Lacks conserved residue(s) required for the propagation of feature annotation.</text>
</comment>
<keyword evidence="2 9" id="KW-0540">Nuclease</keyword>
<dbReference type="PANTHER" id="PTHR43694">
    <property type="entry name" value="RIBONUCLEASE J"/>
    <property type="match status" value="1"/>
</dbReference>
<feature type="binding site" evidence="12">
    <location>
        <position position="71"/>
    </location>
    <ligand>
        <name>Zn(2+)</name>
        <dbReference type="ChEBI" id="CHEBI:29105"/>
        <label>1</label>
        <note>catalytic</note>
    </ligand>
</feature>
<dbReference type="Pfam" id="PF22505">
    <property type="entry name" value="RNase_J_b_CASP"/>
    <property type="match status" value="1"/>
</dbReference>
<dbReference type="STRING" id="1802397.A3J43_03145"/>
<dbReference type="PANTHER" id="PTHR43694:SF1">
    <property type="entry name" value="RIBONUCLEASE J"/>
    <property type="match status" value="1"/>
</dbReference>
<comment type="subunit">
    <text evidence="9">Homodimer, may be a subunit of the RNA degradosome.</text>
</comment>
<keyword evidence="6 12" id="KW-0862">Zinc</keyword>
<dbReference type="InterPro" id="IPR055132">
    <property type="entry name" value="RNase_J_b_CASP"/>
</dbReference>
<comment type="subcellular location">
    <subcellularLocation>
        <location evidence="9">Cytoplasm</location>
    </subcellularLocation>
</comment>
<dbReference type="InterPro" id="IPR036866">
    <property type="entry name" value="RibonucZ/Hydroxyglut_hydro"/>
</dbReference>
<dbReference type="Gene3D" id="3.10.20.580">
    <property type="match status" value="1"/>
</dbReference>
<feature type="active site" description="Proton donor" evidence="10">
    <location>
        <position position="188"/>
    </location>
</feature>
<comment type="cofactor">
    <cofactor evidence="12">
        <name>Ca(2+)</name>
        <dbReference type="ChEBI" id="CHEBI:29108"/>
    </cofactor>
    <text evidence="12">Binds 1 Ca(2+) cation per subunit. Seen in 1 crystal structure, it is not clear if it is physiologically important.</text>
</comment>
<keyword evidence="9" id="KW-0698">rRNA processing</keyword>
<dbReference type="Proteomes" id="UP000176604">
    <property type="component" value="Unassembled WGS sequence"/>
</dbReference>
<feature type="binding site" evidence="12">
    <location>
        <position position="68"/>
    </location>
    <ligand>
        <name>Zn(2+)</name>
        <dbReference type="ChEBI" id="CHEBI:29105"/>
        <label>1</label>
        <note>catalytic</note>
    </ligand>
</feature>
<dbReference type="HAMAP" id="MF_01491">
    <property type="entry name" value="RNase_J_bact"/>
    <property type="match status" value="1"/>
</dbReference>
<dbReference type="NCBIfam" id="TIGR00649">
    <property type="entry name" value="MG423"/>
    <property type="match status" value="1"/>
</dbReference>
<keyword evidence="12" id="KW-0106">Calcium</keyword>
<keyword evidence="5 9" id="KW-0378">Hydrolase</keyword>
<feature type="active site" description="Proton acceptor" evidence="10">
    <location>
        <position position="361"/>
    </location>
</feature>
<feature type="binding site" evidence="12">
    <location>
        <position position="70"/>
    </location>
    <ligand>
        <name>Zn(2+)</name>
        <dbReference type="ChEBI" id="CHEBI:29105"/>
        <label>1</label>
        <note>catalytic</note>
    </ligand>
</feature>
<evidence type="ECO:0000259" key="13">
    <source>
        <dbReference type="SMART" id="SM00849"/>
    </source>
</evidence>
<protein>
    <recommendedName>
        <fullName evidence="9">Ribonuclease J</fullName>
        <shortName evidence="9">RNase J</shortName>
        <ecNumber evidence="9">3.1.-.-</ecNumber>
    </recommendedName>
</protein>
<comment type="similarity">
    <text evidence="9">Belongs to the metallo-beta-lactamase superfamily. RNA-metabolizing metallo-beta-lactamase-like family. Bacterial RNase J subfamily.</text>
</comment>
<dbReference type="Gene3D" id="3.40.50.10710">
    <property type="entry name" value="Metallo-hydrolase/oxidoreductase"/>
    <property type="match status" value="1"/>
</dbReference>
<name>A0A1F7ULN9_9BACT</name>
<comment type="function">
    <text evidence="9">An RNase that has 5'-3' exonuclease and possibly endonuclease activity. Involved in maturation of rRNA and in some organisms also mRNA maturation and/or decay.</text>
</comment>
<keyword evidence="7 9" id="KW-0269">Exonuclease</keyword>
<evidence type="ECO:0000256" key="5">
    <source>
        <dbReference type="ARBA" id="ARBA00022801"/>
    </source>
</evidence>